<dbReference type="STRING" id="326424.FRAAL5250"/>
<dbReference type="Gene3D" id="3.30.1490.480">
    <property type="entry name" value="Endolytic murein transglycosylase"/>
    <property type="match status" value="1"/>
</dbReference>
<evidence type="ECO:0000313" key="9">
    <source>
        <dbReference type="EMBL" id="CAJ63883.1"/>
    </source>
</evidence>
<dbReference type="HAMAP" id="MF_02065">
    <property type="entry name" value="MltG"/>
    <property type="match status" value="1"/>
</dbReference>
<keyword evidence="3 7" id="KW-1133">Transmembrane helix</keyword>
<keyword evidence="4 7" id="KW-0472">Membrane</keyword>
<feature type="compositionally biased region" description="Acidic residues" evidence="8">
    <location>
        <begin position="135"/>
        <end position="146"/>
    </location>
</feature>
<dbReference type="InterPro" id="IPR003770">
    <property type="entry name" value="MLTG-like"/>
</dbReference>
<comment type="similarity">
    <text evidence="7">Belongs to the transglycosylase MltG family.</text>
</comment>
<evidence type="ECO:0000256" key="1">
    <source>
        <dbReference type="ARBA" id="ARBA00022475"/>
    </source>
</evidence>
<evidence type="ECO:0000256" key="6">
    <source>
        <dbReference type="ARBA" id="ARBA00023316"/>
    </source>
</evidence>
<evidence type="ECO:0000256" key="5">
    <source>
        <dbReference type="ARBA" id="ARBA00023239"/>
    </source>
</evidence>
<feature type="compositionally biased region" description="Basic and acidic residues" evidence="8">
    <location>
        <begin position="103"/>
        <end position="117"/>
    </location>
</feature>
<evidence type="ECO:0000256" key="7">
    <source>
        <dbReference type="HAMAP-Rule" id="MF_02065"/>
    </source>
</evidence>
<feature type="transmembrane region" description="Helical" evidence="7">
    <location>
        <begin position="160"/>
        <end position="182"/>
    </location>
</feature>
<evidence type="ECO:0000256" key="4">
    <source>
        <dbReference type="ARBA" id="ARBA00023136"/>
    </source>
</evidence>
<feature type="site" description="Important for catalytic activity" evidence="7">
    <location>
        <position position="382"/>
    </location>
</feature>
<accession>Q0RF67</accession>
<comment type="catalytic activity">
    <reaction evidence="7">
        <text>a peptidoglycan chain = a peptidoglycan chain with N-acetyl-1,6-anhydromuramyl-[peptide] at the reducing end + a peptidoglycan chain with N-acetylglucosamine at the non-reducing end.</text>
        <dbReference type="EC" id="4.2.2.29"/>
    </reaction>
</comment>
<dbReference type="EC" id="4.2.2.29" evidence="7"/>
<reference evidence="9 10" key="1">
    <citation type="journal article" date="2007" name="Genome Res.">
        <title>Genome characteristics of facultatively symbiotic Frankia sp. strains reflect host range and host plant biogeography.</title>
        <authorList>
            <person name="Normand P."/>
            <person name="Lapierre P."/>
            <person name="Tisa L.S."/>
            <person name="Gogarten J.P."/>
            <person name="Alloisio N."/>
            <person name="Bagnarol E."/>
            <person name="Bassi C.A."/>
            <person name="Berry A.M."/>
            <person name="Bickhart D.M."/>
            <person name="Choisne N."/>
            <person name="Couloux A."/>
            <person name="Cournoyer B."/>
            <person name="Cruveiller S."/>
            <person name="Daubin V."/>
            <person name="Demange N."/>
            <person name="Francino M.P."/>
            <person name="Goltsman E."/>
            <person name="Huang Y."/>
            <person name="Kopp O.R."/>
            <person name="Labarre L."/>
            <person name="Lapidus A."/>
            <person name="Lavire C."/>
            <person name="Marechal J."/>
            <person name="Martinez M."/>
            <person name="Mastronunzio J.E."/>
            <person name="Mullin B.C."/>
            <person name="Niemann J."/>
            <person name="Pujic P."/>
            <person name="Rawnsley T."/>
            <person name="Rouy Z."/>
            <person name="Schenowitz C."/>
            <person name="Sellstedt A."/>
            <person name="Tavares F."/>
            <person name="Tomkins J.P."/>
            <person name="Vallenet D."/>
            <person name="Valverde C."/>
            <person name="Wall L.G."/>
            <person name="Wang Y."/>
            <person name="Medigue C."/>
            <person name="Benson D.R."/>
        </authorList>
    </citation>
    <scope>NUCLEOTIDE SEQUENCE [LARGE SCALE GENOMIC DNA]</scope>
    <source>
        <strain evidence="10">DSM 45986 / CECT 9034 / ACN14a</strain>
    </source>
</reference>
<dbReference type="NCBIfam" id="TIGR00247">
    <property type="entry name" value="endolytic transglycosylase MltG"/>
    <property type="match status" value="1"/>
</dbReference>
<dbReference type="GO" id="GO:0008932">
    <property type="term" value="F:lytic endotransglycosylase activity"/>
    <property type="evidence" value="ECO:0007669"/>
    <property type="project" value="UniProtKB-UniRule"/>
</dbReference>
<keyword evidence="5 7" id="KW-0456">Lyase</keyword>
<keyword evidence="2 7" id="KW-0812">Transmembrane</keyword>
<dbReference type="HOGENOM" id="CLU_025574_4_3_11"/>
<dbReference type="EMBL" id="CT573213">
    <property type="protein sequence ID" value="CAJ63883.1"/>
    <property type="molecule type" value="Genomic_DNA"/>
</dbReference>
<evidence type="ECO:0000313" key="10">
    <source>
        <dbReference type="Proteomes" id="UP000000657"/>
    </source>
</evidence>
<evidence type="ECO:0000256" key="3">
    <source>
        <dbReference type="ARBA" id="ARBA00022989"/>
    </source>
</evidence>
<evidence type="ECO:0000256" key="2">
    <source>
        <dbReference type="ARBA" id="ARBA00022692"/>
    </source>
</evidence>
<feature type="region of interest" description="Disordered" evidence="8">
    <location>
        <begin position="1"/>
        <end position="146"/>
    </location>
</feature>
<feature type="compositionally biased region" description="Acidic residues" evidence="8">
    <location>
        <begin position="37"/>
        <end position="58"/>
    </location>
</feature>
<evidence type="ECO:0000256" key="8">
    <source>
        <dbReference type="SAM" id="MobiDB-lite"/>
    </source>
</evidence>
<keyword evidence="1 7" id="KW-1003">Cell membrane</keyword>
<keyword evidence="6 7" id="KW-0961">Cell wall biogenesis/degradation</keyword>
<keyword evidence="10" id="KW-1185">Reference proteome</keyword>
<dbReference type="eggNOG" id="COG1559">
    <property type="taxonomic scope" value="Bacteria"/>
</dbReference>
<dbReference type="KEGG" id="fal:FRAAL5250"/>
<organism evidence="9 10">
    <name type="scientific">Frankia alni (strain DSM 45986 / CECT 9034 / ACN14a)</name>
    <dbReference type="NCBI Taxonomy" id="326424"/>
    <lineage>
        <taxon>Bacteria</taxon>
        <taxon>Bacillati</taxon>
        <taxon>Actinomycetota</taxon>
        <taxon>Actinomycetes</taxon>
        <taxon>Frankiales</taxon>
        <taxon>Frankiaceae</taxon>
        <taxon>Frankia</taxon>
    </lineage>
</organism>
<comment type="function">
    <text evidence="7">Functions as a peptidoglycan terminase that cleaves nascent peptidoglycan strands endolytically to terminate their elongation.</text>
</comment>
<proteinExistence type="inferred from homology"/>
<dbReference type="RefSeq" id="WP_011606341.1">
    <property type="nucleotide sequence ID" value="NC_008278.1"/>
</dbReference>
<dbReference type="GO" id="GO:0009252">
    <property type="term" value="P:peptidoglycan biosynthetic process"/>
    <property type="evidence" value="ECO:0007669"/>
    <property type="project" value="UniProtKB-UniRule"/>
</dbReference>
<dbReference type="Pfam" id="PF02618">
    <property type="entry name" value="YceG"/>
    <property type="match status" value="1"/>
</dbReference>
<sequence length="505" mass="53657">MTGGNLDEMLDEDPYRRGRRSAGHADRRAAGRRPDGYPEDGYADEGYAEDGYVDEDYAGEGYADGDYADGDYADEGQVGASYSGSGHTGAGHDDEGYADDYGDDGHPRDAGAGSRRDRGGRRRDRHSAAGGYPPDDAEDWGGGWDDDGADERRGRALPKLIAVLLVVAALLGVAIFGIGKVIGRVSGGSSTSADYDGSGDGIAVVQVPDGATARQIAVELHDADVTASVSAFVKAASANPKSLGIQPGTYRLRSRMSAEAALAALLDPASSAPFKFVIKEGMTVHQVLDGLHQRLGLPLSDLEAIARNPAQLGLPSYAPTLEGYLFPSTYDLVPGSTPSQLLTSFVARFKKEAASIDLEARATAMGVRPADIVTIASIVEKEVANASEGPKVARVIYNRLHDTTGRFRRLDMDSTTRYAEDEYEGPLTKDQLNKANPYNTRSVAGLPPGAISNPGIWALKSALEPAAGSWLYFVSMPQSRVTRFATTDAEWAEARAQYRAEGGRE</sequence>
<protein>
    <recommendedName>
        <fullName evidence="7">Endolytic murein transglycosylase</fullName>
        <ecNumber evidence="7">4.2.2.29</ecNumber>
    </recommendedName>
    <alternativeName>
        <fullName evidence="7">Peptidoglycan lytic transglycosylase</fullName>
    </alternativeName>
    <alternativeName>
        <fullName evidence="7">Peptidoglycan polymerization terminase</fullName>
    </alternativeName>
</protein>
<dbReference type="GO" id="GO:0071555">
    <property type="term" value="P:cell wall organization"/>
    <property type="evidence" value="ECO:0007669"/>
    <property type="project" value="UniProtKB-KW"/>
</dbReference>
<dbReference type="AlphaFoldDB" id="Q0RF67"/>
<dbReference type="GO" id="GO:0005886">
    <property type="term" value="C:plasma membrane"/>
    <property type="evidence" value="ECO:0007669"/>
    <property type="project" value="UniProtKB-SubCell"/>
</dbReference>
<feature type="compositionally biased region" description="Basic and acidic residues" evidence="8">
    <location>
        <begin position="23"/>
        <end position="36"/>
    </location>
</feature>
<dbReference type="Proteomes" id="UP000000657">
    <property type="component" value="Chromosome"/>
</dbReference>
<gene>
    <name evidence="7" type="primary">mltG</name>
    <name evidence="9" type="ordered locus">FRAAL5250</name>
</gene>
<dbReference type="PANTHER" id="PTHR30518">
    <property type="entry name" value="ENDOLYTIC MUREIN TRANSGLYCOSYLASE"/>
    <property type="match status" value="1"/>
</dbReference>
<name>Q0RF67_FRAAA</name>
<dbReference type="PANTHER" id="PTHR30518:SF2">
    <property type="entry name" value="ENDOLYTIC MUREIN TRANSGLYCOSYLASE"/>
    <property type="match status" value="1"/>
</dbReference>
<comment type="subcellular location">
    <subcellularLocation>
        <location evidence="7">Cell membrane</location>
        <topology evidence="7">Single-pass membrane protein</topology>
    </subcellularLocation>
</comment>